<evidence type="ECO:0000313" key="1">
    <source>
        <dbReference type="EMBL" id="EHC42099.1"/>
    </source>
</evidence>
<reference evidence="1 2" key="1">
    <citation type="journal article" date="2011" name="BMC Genomics">
        <title>Genome sequencing reveals diversification of virulence factor content and possible host adaptation in distinct subpopulations of Salmonella enterica.</title>
        <authorList>
            <person name="den Bakker H.C."/>
            <person name="Moreno Switt A.I."/>
            <person name="Govoni G."/>
            <person name="Cummings C.A."/>
            <person name="Ranieri M.L."/>
            <person name="Degoricija L."/>
            <person name="Hoelzer K."/>
            <person name="Rodriguez-Rivera L.D."/>
            <person name="Brown S."/>
            <person name="Bolchacova E."/>
            <person name="Furtado M.R."/>
            <person name="Wiedmann M."/>
        </authorList>
    </citation>
    <scope>NUCLEOTIDE SEQUENCE [LARGE SCALE GENOMIC DNA]</scope>
    <source>
        <strain evidence="1 2">R6-377</strain>
    </source>
</reference>
<gene>
    <name evidence="1" type="ORF">LTSEALA_1437</name>
</gene>
<comment type="caution">
    <text evidence="1">The sequence shown here is derived from an EMBL/GenBank/DDBJ whole genome shotgun (WGS) entry which is preliminary data.</text>
</comment>
<protein>
    <submittedName>
        <fullName evidence="1">Uncharacterized protein</fullName>
    </submittedName>
</protein>
<name>G5LLR5_SALET</name>
<dbReference type="EMBL" id="AFCJ01000635">
    <property type="protein sequence ID" value="EHC42099.1"/>
    <property type="molecule type" value="Genomic_DNA"/>
</dbReference>
<evidence type="ECO:0000313" key="2">
    <source>
        <dbReference type="Proteomes" id="UP000004642"/>
    </source>
</evidence>
<organism evidence="1 2">
    <name type="scientific">Salmonella enterica subsp. enterica serovar Alachua str. R6-377</name>
    <dbReference type="NCBI Taxonomy" id="913241"/>
    <lineage>
        <taxon>Bacteria</taxon>
        <taxon>Pseudomonadati</taxon>
        <taxon>Pseudomonadota</taxon>
        <taxon>Gammaproteobacteria</taxon>
        <taxon>Enterobacterales</taxon>
        <taxon>Enterobacteriaceae</taxon>
        <taxon>Salmonella</taxon>
    </lineage>
</organism>
<proteinExistence type="predicted"/>
<dbReference type="AlphaFoldDB" id="G5LLR5"/>
<dbReference type="Proteomes" id="UP000004642">
    <property type="component" value="Unassembled WGS sequence"/>
</dbReference>
<sequence>MLLGKAFGGENQRRGLRLATEQQRCGKPSQQVFFESHLTLLIVIYAFRRYEG</sequence>
<accession>G5LLR5</accession>